<dbReference type="RefSeq" id="WP_261835868.1">
    <property type="nucleotide sequence ID" value="NZ_AP024882.1"/>
</dbReference>
<dbReference type="SUPFAM" id="SSF52540">
    <property type="entry name" value="P-loop containing nucleoside triphosphate hydrolases"/>
    <property type="match status" value="1"/>
</dbReference>
<dbReference type="EMBL" id="BBRZ01000026">
    <property type="protein sequence ID" value="GAM56245.1"/>
    <property type="molecule type" value="Genomic_DNA"/>
</dbReference>
<reference evidence="1 2" key="1">
    <citation type="submission" date="2015-01" db="EMBL/GenBank/DDBJ databases">
        <title>Vibrio sp. C1 JCM 19231 whole genome shotgun sequence.</title>
        <authorList>
            <person name="Sawabe T."/>
            <person name="Meirelles P."/>
            <person name="Feng G."/>
            <person name="Sayaka M."/>
            <person name="Hattori M."/>
            <person name="Ohkuma M."/>
        </authorList>
    </citation>
    <scope>NUCLEOTIDE SEQUENCE [LARGE SCALE GENOMIC DNA]</scope>
    <source>
        <strain evidence="2">JCM 19231</strain>
    </source>
</reference>
<comment type="caution">
    <text evidence="1">The sequence shown here is derived from an EMBL/GenBank/DDBJ whole genome shotgun (WGS) entry which is preliminary data.</text>
</comment>
<accession>A0A0B8NNS4</accession>
<dbReference type="Proteomes" id="UP000031671">
    <property type="component" value="Unassembled WGS sequence"/>
</dbReference>
<organism evidence="1 2">
    <name type="scientific">Vibrio ishigakensis</name>
    <dbReference type="NCBI Taxonomy" id="1481914"/>
    <lineage>
        <taxon>Bacteria</taxon>
        <taxon>Pseudomonadati</taxon>
        <taxon>Pseudomonadota</taxon>
        <taxon>Gammaproteobacteria</taxon>
        <taxon>Vibrionales</taxon>
        <taxon>Vibrionaceae</taxon>
        <taxon>Vibrio</taxon>
    </lineage>
</organism>
<evidence type="ECO:0000313" key="2">
    <source>
        <dbReference type="Proteomes" id="UP000031671"/>
    </source>
</evidence>
<evidence type="ECO:0000313" key="1">
    <source>
        <dbReference type="EMBL" id="GAM56245.1"/>
    </source>
</evidence>
<dbReference type="InterPro" id="IPR027417">
    <property type="entry name" value="P-loop_NTPase"/>
</dbReference>
<reference evidence="1 2" key="2">
    <citation type="submission" date="2015-01" db="EMBL/GenBank/DDBJ databases">
        <authorList>
            <consortium name="NBRP consortium"/>
            <person name="Sawabe T."/>
            <person name="Meirelles P."/>
            <person name="Feng G."/>
            <person name="Sayaka M."/>
            <person name="Hattori M."/>
            <person name="Ohkuma M."/>
        </authorList>
    </citation>
    <scope>NUCLEOTIDE SEQUENCE [LARGE SCALE GENOMIC DNA]</scope>
    <source>
        <strain evidence="2">JCM 19231</strain>
    </source>
</reference>
<keyword evidence="2" id="KW-1185">Reference proteome</keyword>
<evidence type="ECO:0008006" key="3">
    <source>
        <dbReference type="Google" id="ProtNLM"/>
    </source>
</evidence>
<proteinExistence type="predicted"/>
<sequence length="250" mass="30047">MEIENFKVYGERNTATNYLIKLLSINFPRINILRSTVDPSVLPKNVNLPASDREKLIDNYFESSFSSNLGWKHSFICSDKLRKHKEILSKTLIITITKNPYSWLLSFYRKPYHRLNDYYDDFRGFLKPEWRTVGRDGLDDLYLSPIEIWNLKNRSYVDCEVGNVLNIKSENLIINPKVELDRISQAVFNRDCEIFCNYFRSTKSDKKDSEYYKSYYKNEIWKKEIKREDIKYITERLDFSLMKKLRYDEI</sequence>
<name>A0A0B8NNS4_9VIBR</name>
<protein>
    <recommendedName>
        <fullName evidence="3">Sulfotransferase family protein</fullName>
    </recommendedName>
</protein>
<dbReference type="Gene3D" id="3.40.50.300">
    <property type="entry name" value="P-loop containing nucleotide triphosphate hydrolases"/>
    <property type="match status" value="1"/>
</dbReference>
<dbReference type="AlphaFoldDB" id="A0A0B8NNS4"/>
<gene>
    <name evidence="1" type="ORF">JCM19231_2499</name>
</gene>